<proteinExistence type="predicted"/>
<dbReference type="InterPro" id="IPR045584">
    <property type="entry name" value="Pilin-like"/>
</dbReference>
<reference evidence="2 3" key="1">
    <citation type="submission" date="2014-08" db="EMBL/GenBank/DDBJ databases">
        <title>Genomic and Phenotypic Diversity of Colwellia psychrerythraea strains from Disparate Marine Basins.</title>
        <authorList>
            <person name="Techtmann S.M."/>
            <person name="Stelling S.C."/>
            <person name="Utturkar S.M."/>
            <person name="Alshibli N."/>
            <person name="Harris A."/>
            <person name="Brown S.D."/>
            <person name="Hazen T.C."/>
        </authorList>
    </citation>
    <scope>NUCLEOTIDE SEQUENCE [LARGE SCALE GENOMIC DNA]</scope>
    <source>
        <strain evidence="2 3">ND2E</strain>
    </source>
</reference>
<name>A0A099KU50_COLPS</name>
<organism evidence="2 3">
    <name type="scientific">Colwellia psychrerythraea</name>
    <name type="common">Vibrio psychroerythus</name>
    <dbReference type="NCBI Taxonomy" id="28229"/>
    <lineage>
        <taxon>Bacteria</taxon>
        <taxon>Pseudomonadati</taxon>
        <taxon>Pseudomonadota</taxon>
        <taxon>Gammaproteobacteria</taxon>
        <taxon>Alteromonadales</taxon>
        <taxon>Colwelliaceae</taxon>
        <taxon>Colwellia</taxon>
    </lineage>
</organism>
<protein>
    <recommendedName>
        <fullName evidence="4">MSHA pilin protein MshA</fullName>
    </recommendedName>
</protein>
<evidence type="ECO:0000313" key="3">
    <source>
        <dbReference type="Proteomes" id="UP000029843"/>
    </source>
</evidence>
<feature type="transmembrane region" description="Helical" evidence="1">
    <location>
        <begin position="6"/>
        <end position="27"/>
    </location>
</feature>
<dbReference type="InterPro" id="IPR012902">
    <property type="entry name" value="N_methyl_site"/>
</dbReference>
<evidence type="ECO:0008006" key="4">
    <source>
        <dbReference type="Google" id="ProtNLM"/>
    </source>
</evidence>
<dbReference type="AlphaFoldDB" id="A0A099KU50"/>
<gene>
    <name evidence="2" type="ORF">ND2E_1493</name>
</gene>
<dbReference type="EMBL" id="JQED01000005">
    <property type="protein sequence ID" value="KGJ94304.1"/>
    <property type="molecule type" value="Genomic_DNA"/>
</dbReference>
<sequence precursor="true">MNNKGFTLIELVVVIVILGILAVTAAPKFMNLKADAKTSTLYGVQAAMQSAAALVYGKSIVKGNHKEAFSTSNTVNIGDEAGFYGNGELFITYGYPIGDEDEFERLVPLDAAGTYKYHKLGTSIKTLLVYFEEDYKDPVTPTTIEDPCIVVYQIPEGPGQSPSFNVNDCI</sequence>
<dbReference type="Proteomes" id="UP000029843">
    <property type="component" value="Unassembled WGS sequence"/>
</dbReference>
<keyword evidence="1" id="KW-1133">Transmembrane helix</keyword>
<accession>A0A099KU50</accession>
<dbReference type="SUPFAM" id="SSF54523">
    <property type="entry name" value="Pili subunits"/>
    <property type="match status" value="1"/>
</dbReference>
<dbReference type="Pfam" id="PF07963">
    <property type="entry name" value="N_methyl"/>
    <property type="match status" value="1"/>
</dbReference>
<keyword evidence="1" id="KW-0472">Membrane</keyword>
<evidence type="ECO:0000256" key="1">
    <source>
        <dbReference type="SAM" id="Phobius"/>
    </source>
</evidence>
<keyword evidence="1" id="KW-0812">Transmembrane</keyword>
<dbReference type="Gene3D" id="3.30.700.10">
    <property type="entry name" value="Glycoprotein, Type 4 Pilin"/>
    <property type="match status" value="1"/>
</dbReference>
<dbReference type="PATRIC" id="fig|28229.4.peg.494"/>
<dbReference type="NCBIfam" id="TIGR02532">
    <property type="entry name" value="IV_pilin_GFxxxE"/>
    <property type="match status" value="1"/>
</dbReference>
<evidence type="ECO:0000313" key="2">
    <source>
        <dbReference type="EMBL" id="KGJ94304.1"/>
    </source>
</evidence>
<comment type="caution">
    <text evidence="2">The sequence shown here is derived from an EMBL/GenBank/DDBJ whole genome shotgun (WGS) entry which is preliminary data.</text>
</comment>
<dbReference type="PROSITE" id="PS00409">
    <property type="entry name" value="PROKAR_NTER_METHYL"/>
    <property type="match status" value="1"/>
</dbReference>